<evidence type="ECO:0000256" key="1">
    <source>
        <dbReference type="SAM" id="MobiDB-lite"/>
    </source>
</evidence>
<feature type="region of interest" description="Disordered" evidence="1">
    <location>
        <begin position="1"/>
        <end position="24"/>
    </location>
</feature>
<comment type="caution">
    <text evidence="2">The sequence shown here is derived from an EMBL/GenBank/DDBJ whole genome shotgun (WGS) entry which is preliminary data.</text>
</comment>
<evidence type="ECO:0000313" key="2">
    <source>
        <dbReference type="EMBL" id="GBP07006.1"/>
    </source>
</evidence>
<evidence type="ECO:0000313" key="3">
    <source>
        <dbReference type="Proteomes" id="UP000299102"/>
    </source>
</evidence>
<accession>A0A4C1SYG9</accession>
<feature type="region of interest" description="Disordered" evidence="1">
    <location>
        <begin position="61"/>
        <end position="94"/>
    </location>
</feature>
<feature type="compositionally biased region" description="Polar residues" evidence="1">
    <location>
        <begin position="61"/>
        <end position="72"/>
    </location>
</feature>
<dbReference type="Proteomes" id="UP000299102">
    <property type="component" value="Unassembled WGS sequence"/>
</dbReference>
<dbReference type="EMBL" id="BGZK01000024">
    <property type="protein sequence ID" value="GBP07006.1"/>
    <property type="molecule type" value="Genomic_DNA"/>
</dbReference>
<sequence>MGNGAISKKKTRPSASRTRAPRVPYKHVVHFGDSTYRKRSEMTGRFRISLSIEKRLFQQISASPPPYSSGSNEPGFLLNRNPGNGGQSRLVTMA</sequence>
<name>A0A4C1SYG9_EUMVA</name>
<dbReference type="AlphaFoldDB" id="A0A4C1SYG9"/>
<proteinExistence type="predicted"/>
<organism evidence="2 3">
    <name type="scientific">Eumeta variegata</name>
    <name type="common">Bagworm moth</name>
    <name type="synonym">Eumeta japonica</name>
    <dbReference type="NCBI Taxonomy" id="151549"/>
    <lineage>
        <taxon>Eukaryota</taxon>
        <taxon>Metazoa</taxon>
        <taxon>Ecdysozoa</taxon>
        <taxon>Arthropoda</taxon>
        <taxon>Hexapoda</taxon>
        <taxon>Insecta</taxon>
        <taxon>Pterygota</taxon>
        <taxon>Neoptera</taxon>
        <taxon>Endopterygota</taxon>
        <taxon>Lepidoptera</taxon>
        <taxon>Glossata</taxon>
        <taxon>Ditrysia</taxon>
        <taxon>Tineoidea</taxon>
        <taxon>Psychidae</taxon>
        <taxon>Oiketicinae</taxon>
        <taxon>Eumeta</taxon>
    </lineage>
</organism>
<protein>
    <submittedName>
        <fullName evidence="2">Uncharacterized protein</fullName>
    </submittedName>
</protein>
<gene>
    <name evidence="2" type="ORF">EVAR_4437_1</name>
</gene>
<reference evidence="2 3" key="1">
    <citation type="journal article" date="2019" name="Commun. Biol.">
        <title>The bagworm genome reveals a unique fibroin gene that provides high tensile strength.</title>
        <authorList>
            <person name="Kono N."/>
            <person name="Nakamura H."/>
            <person name="Ohtoshi R."/>
            <person name="Tomita M."/>
            <person name="Numata K."/>
            <person name="Arakawa K."/>
        </authorList>
    </citation>
    <scope>NUCLEOTIDE SEQUENCE [LARGE SCALE GENOMIC DNA]</scope>
</reference>
<keyword evidence="3" id="KW-1185">Reference proteome</keyword>